<dbReference type="InterPro" id="IPR001547">
    <property type="entry name" value="Glyco_hydro_5"/>
</dbReference>
<evidence type="ECO:0000256" key="1">
    <source>
        <dbReference type="ARBA" id="ARBA00001678"/>
    </source>
</evidence>
<dbReference type="PANTHER" id="PTHR31451">
    <property type="match status" value="1"/>
</dbReference>
<keyword evidence="7" id="KW-0378">Hydrolase</keyword>
<name>A0ABP1FQV3_9CHLO</name>
<evidence type="ECO:0000313" key="13">
    <source>
        <dbReference type="Proteomes" id="UP001497392"/>
    </source>
</evidence>
<keyword evidence="6 10" id="KW-0732">Signal</keyword>
<protein>
    <recommendedName>
        <fullName evidence="4">mannan endo-1,4-beta-mannosidase</fullName>
        <ecNumber evidence="4">3.2.1.78</ecNumber>
    </recommendedName>
</protein>
<keyword evidence="8" id="KW-0326">Glycosidase</keyword>
<evidence type="ECO:0000256" key="3">
    <source>
        <dbReference type="ARBA" id="ARBA00005641"/>
    </source>
</evidence>
<dbReference type="EMBL" id="CAXHTA020000005">
    <property type="protein sequence ID" value="CAL5221134.1"/>
    <property type="molecule type" value="Genomic_DNA"/>
</dbReference>
<evidence type="ECO:0000256" key="4">
    <source>
        <dbReference type="ARBA" id="ARBA00012706"/>
    </source>
</evidence>
<reference evidence="12 13" key="1">
    <citation type="submission" date="2024-06" db="EMBL/GenBank/DDBJ databases">
        <authorList>
            <person name="Kraege A."/>
            <person name="Thomma B."/>
        </authorList>
    </citation>
    <scope>NUCLEOTIDE SEQUENCE [LARGE SCALE GENOMIC DNA]</scope>
</reference>
<evidence type="ECO:0000256" key="9">
    <source>
        <dbReference type="SAM" id="MobiDB-lite"/>
    </source>
</evidence>
<feature type="signal peptide" evidence="10">
    <location>
        <begin position="1"/>
        <end position="16"/>
    </location>
</feature>
<organism evidence="12 13">
    <name type="scientific">Coccomyxa viridis</name>
    <dbReference type="NCBI Taxonomy" id="1274662"/>
    <lineage>
        <taxon>Eukaryota</taxon>
        <taxon>Viridiplantae</taxon>
        <taxon>Chlorophyta</taxon>
        <taxon>core chlorophytes</taxon>
        <taxon>Trebouxiophyceae</taxon>
        <taxon>Trebouxiophyceae incertae sedis</taxon>
        <taxon>Coccomyxaceae</taxon>
        <taxon>Coccomyxa</taxon>
    </lineage>
</organism>
<evidence type="ECO:0000256" key="5">
    <source>
        <dbReference type="ARBA" id="ARBA00022525"/>
    </source>
</evidence>
<dbReference type="SUPFAM" id="SSF51445">
    <property type="entry name" value="(Trans)glycosidases"/>
    <property type="match status" value="1"/>
</dbReference>
<evidence type="ECO:0000259" key="11">
    <source>
        <dbReference type="Pfam" id="PF26410"/>
    </source>
</evidence>
<feature type="compositionally biased region" description="Polar residues" evidence="9">
    <location>
        <begin position="56"/>
        <end position="73"/>
    </location>
</feature>
<dbReference type="Proteomes" id="UP001497392">
    <property type="component" value="Unassembled WGS sequence"/>
</dbReference>
<comment type="catalytic activity">
    <reaction evidence="1">
        <text>Random hydrolysis of (1-&gt;4)-beta-D-mannosidic linkages in mannans, galactomannans and glucomannans.</text>
        <dbReference type="EC" id="3.2.1.78"/>
    </reaction>
</comment>
<dbReference type="EC" id="3.2.1.78" evidence="4"/>
<evidence type="ECO:0000256" key="7">
    <source>
        <dbReference type="ARBA" id="ARBA00022801"/>
    </source>
</evidence>
<feature type="domain" description="Glycoside hydrolase family 5" evidence="11">
    <location>
        <begin position="114"/>
        <end position="417"/>
    </location>
</feature>
<gene>
    <name evidence="12" type="primary">g3270</name>
    <name evidence="12" type="ORF">VP750_LOCUS2793</name>
</gene>
<feature type="chain" id="PRO_5045548353" description="mannan endo-1,4-beta-mannosidase" evidence="10">
    <location>
        <begin position="17"/>
        <end position="726"/>
    </location>
</feature>
<comment type="similarity">
    <text evidence="3">Belongs to the glycosyl hydrolase 5 (cellulase A) family.</text>
</comment>
<evidence type="ECO:0000256" key="6">
    <source>
        <dbReference type="ARBA" id="ARBA00022729"/>
    </source>
</evidence>
<dbReference type="InterPro" id="IPR017853">
    <property type="entry name" value="GH"/>
</dbReference>
<proteinExistence type="inferred from homology"/>
<dbReference type="PANTHER" id="PTHR31451:SF39">
    <property type="entry name" value="MANNAN ENDO-1,4-BETA-MANNOSIDASE 1"/>
    <property type="match status" value="1"/>
</dbReference>
<keyword evidence="5" id="KW-0964">Secreted</keyword>
<sequence>MRVLLLTAALLVHGAAQGPSLAPDYSTPPAISANSPEKSATHFGAYSPVSAPEPQPSASLPVTGTKSFSSRQYQGEEFPRGARYVLPEIQPIGLNPSAPSDSAQPETAPVPVSGFVQRSGPNFVVNGSVHFFPGSNDYFLILRSYLSDDDVRLFFKVMAGNGIELVRTWAFLNGDDDPLTLNGTLSIQPKASFIGVYNEPSLQRLDLILAEAGKNGVRIIFPFVNYWPDLGGMQWYVDQVLGPGHDLEDFYLYPSVIKAFQEYVIMILTRVNTITGVAYKDDPTIFALELANEPHTSDNYETKRGVSPGLLVKAWMKVIVQTIRVVDKNHMISSGEEGWRTDGGLDSSWITNGTKGVDFAGNLELFDFATVHLYPGNWEVPYYVAADFATEFVYQRAKVAQAANKPFILEETGKALDYPYPRPQFYSAMFSAGERAGAAAMMPWELVAWHVNPNASGGFDFGIDDGTFGPITQMIEYMNNKTAACATGTCPPSQPQPCLCYDIPPTGSKLTCVQQLALHNCTEPWLGPGTCDLSCGRCTPCKNHNYCNYCIDSPPDQSFTCTQQLALHPDLCTQPFIPKGTCDITCHRCKPCPDPEGPKYCQANVQVGPMWNITNSVVGAKQNVILSAPGPATINAPYNLTITGPGVLNAVYTWQWNTTDTIAESSGAQTVTGQVTAPYSALLANGGNAISVGSIDMTGSSAALFPTAVEINGKPCGLVVSGYKGA</sequence>
<evidence type="ECO:0000256" key="8">
    <source>
        <dbReference type="ARBA" id="ARBA00023295"/>
    </source>
</evidence>
<keyword evidence="13" id="KW-1185">Reference proteome</keyword>
<evidence type="ECO:0000313" key="12">
    <source>
        <dbReference type="EMBL" id="CAL5221134.1"/>
    </source>
</evidence>
<comment type="subcellular location">
    <subcellularLocation>
        <location evidence="2">Secreted</location>
    </subcellularLocation>
</comment>
<accession>A0ABP1FQV3</accession>
<feature type="region of interest" description="Disordered" evidence="9">
    <location>
        <begin position="27"/>
        <end position="73"/>
    </location>
</feature>
<dbReference type="InterPro" id="IPR045053">
    <property type="entry name" value="MAN-like"/>
</dbReference>
<evidence type="ECO:0000256" key="2">
    <source>
        <dbReference type="ARBA" id="ARBA00004613"/>
    </source>
</evidence>
<dbReference type="Pfam" id="PF26410">
    <property type="entry name" value="GH5_mannosidase"/>
    <property type="match status" value="1"/>
</dbReference>
<comment type="caution">
    <text evidence="12">The sequence shown here is derived from an EMBL/GenBank/DDBJ whole genome shotgun (WGS) entry which is preliminary data.</text>
</comment>
<dbReference type="Gene3D" id="3.20.20.80">
    <property type="entry name" value="Glycosidases"/>
    <property type="match status" value="1"/>
</dbReference>
<evidence type="ECO:0000256" key="10">
    <source>
        <dbReference type="SAM" id="SignalP"/>
    </source>
</evidence>